<evidence type="ECO:0000313" key="3">
    <source>
        <dbReference type="Proteomes" id="UP000095210"/>
    </source>
</evidence>
<keyword evidence="2" id="KW-0689">Ribosomal protein</keyword>
<dbReference type="Pfam" id="PF13302">
    <property type="entry name" value="Acetyltransf_3"/>
    <property type="match status" value="1"/>
</dbReference>
<dbReference type="InterPro" id="IPR051531">
    <property type="entry name" value="N-acetyltransferase"/>
</dbReference>
<keyword evidence="3" id="KW-1185">Reference proteome</keyword>
<dbReference type="PANTHER" id="PTHR43792">
    <property type="entry name" value="GNAT FAMILY, PUTATIVE (AFU_ORTHOLOGUE AFUA_3G00765)-RELATED-RELATED"/>
    <property type="match status" value="1"/>
</dbReference>
<organism evidence="2 3">
    <name type="scientific">Actinoalloteichus hymeniacidonis</name>
    <dbReference type="NCBI Taxonomy" id="340345"/>
    <lineage>
        <taxon>Bacteria</taxon>
        <taxon>Bacillati</taxon>
        <taxon>Actinomycetota</taxon>
        <taxon>Actinomycetes</taxon>
        <taxon>Pseudonocardiales</taxon>
        <taxon>Pseudonocardiaceae</taxon>
        <taxon>Actinoalloteichus</taxon>
    </lineage>
</organism>
<sequence length="202" mass="21669">MNRAAADPRTTASSEASAVRALPIGTPRLVLEPLRLDHAEPMAQALADPRLHFFMGGSPASSEQLRVRYRRILAGSGESGVDWCNWALRTRSDARIIGTVQATVTTGRRGRTADMAWVLGMPWQGRGLAKEAALALVAWLAGQDVTVVEAHIHPEHLASQGVAEAVGMAPTDREVDEEIVWRAVLAAPPIVPAGRESDESGR</sequence>
<dbReference type="KEGG" id="ahm:TL08_17950"/>
<dbReference type="EMBL" id="CP014859">
    <property type="protein sequence ID" value="AOS64390.1"/>
    <property type="molecule type" value="Genomic_DNA"/>
</dbReference>
<accession>A0AAC9HS61</accession>
<dbReference type="InterPro" id="IPR016181">
    <property type="entry name" value="Acyl_CoA_acyltransferase"/>
</dbReference>
<gene>
    <name evidence="2" type="ORF">TL08_17950</name>
</gene>
<dbReference type="InterPro" id="IPR000182">
    <property type="entry name" value="GNAT_dom"/>
</dbReference>
<dbReference type="SUPFAM" id="SSF55729">
    <property type="entry name" value="Acyl-CoA N-acyltransferases (Nat)"/>
    <property type="match status" value="1"/>
</dbReference>
<feature type="domain" description="N-acetyltransferase" evidence="1">
    <location>
        <begin position="28"/>
        <end position="168"/>
    </location>
</feature>
<dbReference type="AlphaFoldDB" id="A0AAC9HS61"/>
<dbReference type="RefSeq" id="WP_236750309.1">
    <property type="nucleotide sequence ID" value="NZ_CP014859.1"/>
</dbReference>
<dbReference type="GO" id="GO:0016747">
    <property type="term" value="F:acyltransferase activity, transferring groups other than amino-acyl groups"/>
    <property type="evidence" value="ECO:0007669"/>
    <property type="project" value="InterPro"/>
</dbReference>
<name>A0AAC9HS61_9PSEU</name>
<dbReference type="GO" id="GO:0005840">
    <property type="term" value="C:ribosome"/>
    <property type="evidence" value="ECO:0007669"/>
    <property type="project" value="UniProtKB-KW"/>
</dbReference>
<proteinExistence type="predicted"/>
<protein>
    <submittedName>
        <fullName evidence="2">Acetyltransferase, ribosomal protein N-acetylase</fullName>
    </submittedName>
</protein>
<evidence type="ECO:0000259" key="1">
    <source>
        <dbReference type="Pfam" id="PF13302"/>
    </source>
</evidence>
<dbReference type="Proteomes" id="UP000095210">
    <property type="component" value="Chromosome"/>
</dbReference>
<keyword evidence="2" id="KW-0687">Ribonucleoprotein</keyword>
<evidence type="ECO:0000313" key="2">
    <source>
        <dbReference type="EMBL" id="AOS64390.1"/>
    </source>
</evidence>
<dbReference type="Gene3D" id="3.40.630.30">
    <property type="match status" value="1"/>
</dbReference>
<reference evidence="3" key="1">
    <citation type="submission" date="2016-03" db="EMBL/GenBank/DDBJ databases">
        <title>Complete genome sequence of the type strain Actinoalloteichus hymeniacidonis DSM 45092.</title>
        <authorList>
            <person name="Schaffert L."/>
            <person name="Albersmeier A."/>
            <person name="Winkler A."/>
            <person name="Kalinowski J."/>
            <person name="Zotchev S."/>
            <person name="Ruckert C."/>
        </authorList>
    </citation>
    <scope>NUCLEOTIDE SEQUENCE [LARGE SCALE GENOMIC DNA]</scope>
    <source>
        <strain evidence="3">HPA177(T) (DSM 45092(T))</strain>
    </source>
</reference>